<evidence type="ECO:0000256" key="2">
    <source>
        <dbReference type="ARBA" id="ARBA00022679"/>
    </source>
</evidence>
<gene>
    <name evidence="5" type="ORF">PG991_016149</name>
</gene>
<organism evidence="5 6">
    <name type="scientific">Apiospora marii</name>
    <dbReference type="NCBI Taxonomy" id="335849"/>
    <lineage>
        <taxon>Eukaryota</taxon>
        <taxon>Fungi</taxon>
        <taxon>Dikarya</taxon>
        <taxon>Ascomycota</taxon>
        <taxon>Pezizomycotina</taxon>
        <taxon>Sordariomycetes</taxon>
        <taxon>Xylariomycetidae</taxon>
        <taxon>Amphisphaeriales</taxon>
        <taxon>Apiosporaceae</taxon>
        <taxon>Apiospora</taxon>
    </lineage>
</organism>
<evidence type="ECO:0000256" key="3">
    <source>
        <dbReference type="ARBA" id="ARBA00022691"/>
    </source>
</evidence>
<evidence type="ECO:0000313" key="6">
    <source>
        <dbReference type="Proteomes" id="UP001396898"/>
    </source>
</evidence>
<evidence type="ECO:0000259" key="4">
    <source>
        <dbReference type="Pfam" id="PF10017"/>
    </source>
</evidence>
<dbReference type="EMBL" id="JAQQWI010000024">
    <property type="protein sequence ID" value="KAK7994561.1"/>
    <property type="molecule type" value="Genomic_DNA"/>
</dbReference>
<sequence length="393" mass="43669">MPVELCVPNRLTLDSSAGGGGTEKTSQVDVSVEASAEESHVDIIDIRAGQQPLDLATAIRSSLENRNEHDHRTLPSLLLWNEKGLKLFEELTYVPEYYLTNSEIALLKAHNRELAAQIEPGTILLELGSGNLRKTRILLEAIEAQGKRVDYYALDLDRAELERTLGQLVEAGRFEYVRCHGLHGTYEDGQAWIAHPENAGRHRCVLSLGSTLGSSPPNEAAAFLRSWADTLRAGDDSGSSTSRMILGLDGCQDAERVCAAYNDPDGVNERFILNALDNANAHLGYQEFDARDWTVEGHWDAERRRHVQYLVPRMNADIIFPHETDPVAVAVQADERVLVGSSYKFDDGDRARMFRESWLAVVGEYLSPDGSYGVFYPQGETAHSEYSTDMQGY</sequence>
<dbReference type="InterPro" id="IPR019257">
    <property type="entry name" value="MeTrfase_dom"/>
</dbReference>
<dbReference type="Proteomes" id="UP001396898">
    <property type="component" value="Unassembled WGS sequence"/>
</dbReference>
<dbReference type="InterPro" id="IPR029063">
    <property type="entry name" value="SAM-dependent_MTases_sf"/>
</dbReference>
<keyword evidence="1" id="KW-0489">Methyltransferase</keyword>
<dbReference type="InterPro" id="IPR051128">
    <property type="entry name" value="EgtD_Methyltrsf_superfamily"/>
</dbReference>
<keyword evidence="3" id="KW-0949">S-adenosyl-L-methionine</keyword>
<keyword evidence="2" id="KW-0808">Transferase</keyword>
<dbReference type="PANTHER" id="PTHR43397:SF2">
    <property type="entry name" value="HISTIDINE-SPECIFIC METHYLTRANSFERASE SAM-DEPENDENT DOMAIN-CONTAINING PROTEIN"/>
    <property type="match status" value="1"/>
</dbReference>
<name>A0ABR1R0Y1_9PEZI</name>
<dbReference type="InterPro" id="IPR017805">
    <property type="entry name" value="SAM_MeTrfase_EasF-type_put"/>
</dbReference>
<dbReference type="Pfam" id="PF10017">
    <property type="entry name" value="Methyltransf_33"/>
    <property type="match status" value="1"/>
</dbReference>
<dbReference type="PANTHER" id="PTHR43397">
    <property type="entry name" value="ERGOTHIONEINE BIOSYNTHESIS PROTEIN 1"/>
    <property type="match status" value="1"/>
</dbReference>
<accession>A0ABR1R0Y1</accession>
<feature type="domain" description="Histidine-specific methyltransferase SAM-dependent" evidence="4">
    <location>
        <begin position="58"/>
        <end position="375"/>
    </location>
</feature>
<evidence type="ECO:0000313" key="5">
    <source>
        <dbReference type="EMBL" id="KAK7994561.1"/>
    </source>
</evidence>
<proteinExistence type="predicted"/>
<dbReference type="NCBIfam" id="TIGR03439">
    <property type="entry name" value="methyl_EasF"/>
    <property type="match status" value="1"/>
</dbReference>
<reference evidence="5 6" key="1">
    <citation type="submission" date="2023-01" db="EMBL/GenBank/DDBJ databases">
        <title>Analysis of 21 Apiospora genomes using comparative genomics revels a genus with tremendous synthesis potential of carbohydrate active enzymes and secondary metabolites.</title>
        <authorList>
            <person name="Sorensen T."/>
        </authorList>
    </citation>
    <scope>NUCLEOTIDE SEQUENCE [LARGE SCALE GENOMIC DNA]</scope>
    <source>
        <strain evidence="5 6">CBS 20057</strain>
    </source>
</reference>
<protein>
    <recommendedName>
        <fullName evidence="4">Histidine-specific methyltransferase SAM-dependent domain-containing protein</fullName>
    </recommendedName>
</protein>
<evidence type="ECO:0000256" key="1">
    <source>
        <dbReference type="ARBA" id="ARBA00022603"/>
    </source>
</evidence>
<keyword evidence="6" id="KW-1185">Reference proteome</keyword>
<dbReference type="Gene3D" id="3.40.50.150">
    <property type="entry name" value="Vaccinia Virus protein VP39"/>
    <property type="match status" value="1"/>
</dbReference>
<comment type="caution">
    <text evidence="5">The sequence shown here is derived from an EMBL/GenBank/DDBJ whole genome shotgun (WGS) entry which is preliminary data.</text>
</comment>